<accession>I7J4W4</accession>
<dbReference type="GO" id="GO:0003676">
    <property type="term" value="F:nucleic acid binding"/>
    <property type="evidence" value="ECO:0007669"/>
    <property type="project" value="InterPro"/>
</dbReference>
<gene>
    <name evidence="2" type="ORF">CAAU_1057</name>
</gene>
<dbReference type="eggNOG" id="COG3326">
    <property type="taxonomic scope" value="Bacteria"/>
</dbReference>
<keyword evidence="1" id="KW-0472">Membrane</keyword>
<name>I7J4W4_9CLOT</name>
<evidence type="ECO:0000313" key="3">
    <source>
        <dbReference type="Proteomes" id="UP000007652"/>
    </source>
</evidence>
<dbReference type="STRING" id="857293.CAAU_1057"/>
<evidence type="ECO:0000256" key="1">
    <source>
        <dbReference type="SAM" id="Phobius"/>
    </source>
</evidence>
<dbReference type="InterPro" id="IPR012156">
    <property type="entry name" value="Cold_shock_CspA"/>
</dbReference>
<feature type="transmembrane region" description="Helical" evidence="1">
    <location>
        <begin position="38"/>
        <end position="58"/>
    </location>
</feature>
<dbReference type="Proteomes" id="UP000007652">
    <property type="component" value="Unassembled WGS sequence"/>
</dbReference>
<evidence type="ECO:0000313" key="2">
    <source>
        <dbReference type="EMBL" id="CCJ33141.1"/>
    </source>
</evidence>
<reference evidence="2 3" key="1">
    <citation type="journal article" date="2011" name="J. Bacteriol.">
        <title>Draft genome sequence of Caloramator australicus strain RC3T, a thermoanaerobe from the Great Artesian Basin of Australia.</title>
        <authorList>
            <person name="Ogg C.D."/>
            <person name="Patel B.K.C."/>
        </authorList>
    </citation>
    <scope>NUCLEOTIDE SEQUENCE [LARGE SCALE GENOMIC DNA]</scope>
    <source>
        <strain evidence="2 3">RC3</strain>
    </source>
</reference>
<keyword evidence="3" id="KW-1185">Reference proteome</keyword>
<dbReference type="AlphaFoldDB" id="I7J4W4"/>
<dbReference type="EMBL" id="CAKP01000063">
    <property type="protein sequence ID" value="CCJ33141.1"/>
    <property type="molecule type" value="Genomic_DNA"/>
</dbReference>
<keyword evidence="1" id="KW-0812">Transmembrane</keyword>
<dbReference type="Pfam" id="PF06961">
    <property type="entry name" value="DUF1294"/>
    <property type="match status" value="1"/>
</dbReference>
<evidence type="ECO:0008006" key="4">
    <source>
        <dbReference type="Google" id="ProtNLM"/>
    </source>
</evidence>
<dbReference type="OrthoDB" id="1698854at2"/>
<comment type="caution">
    <text evidence="2">The sequence shown here is derived from an EMBL/GenBank/DDBJ whole genome shotgun (WGS) entry which is preliminary data.</text>
</comment>
<feature type="transmembrane region" description="Helical" evidence="1">
    <location>
        <begin position="6"/>
        <end position="22"/>
    </location>
</feature>
<feature type="transmembrane region" description="Helical" evidence="1">
    <location>
        <begin position="64"/>
        <end position="86"/>
    </location>
</feature>
<dbReference type="InterPro" id="IPR010718">
    <property type="entry name" value="DUF1294"/>
</dbReference>
<dbReference type="PIRSF" id="PIRSF002599">
    <property type="entry name" value="Cold_shock_A"/>
    <property type="match status" value="1"/>
</dbReference>
<sequence length="87" mass="10311">MDLIKSYLLLINIISLLVMYMDKQRAKRRKFRISEKSLFLLALLGGSVGIFLGIHLFHHKTKHIKFTVGIPMIIILQMYFIIRYFIK</sequence>
<protein>
    <recommendedName>
        <fullName evidence="4">DUF1294 domain-containing protein</fullName>
    </recommendedName>
</protein>
<proteinExistence type="predicted"/>
<keyword evidence="1" id="KW-1133">Transmembrane helix</keyword>
<dbReference type="RefSeq" id="WP_008908413.1">
    <property type="nucleotide sequence ID" value="NZ_CAKP01000063.1"/>
</dbReference>
<organism evidence="2 3">
    <name type="scientific">Caloramator australicus RC3</name>
    <dbReference type="NCBI Taxonomy" id="857293"/>
    <lineage>
        <taxon>Bacteria</taxon>
        <taxon>Bacillati</taxon>
        <taxon>Bacillota</taxon>
        <taxon>Clostridia</taxon>
        <taxon>Eubacteriales</taxon>
        <taxon>Clostridiaceae</taxon>
        <taxon>Caloramator</taxon>
    </lineage>
</organism>